<organism evidence="16 17">
    <name type="scientific">Eumeta variegata</name>
    <name type="common">Bagworm moth</name>
    <name type="synonym">Eumeta japonica</name>
    <dbReference type="NCBI Taxonomy" id="151549"/>
    <lineage>
        <taxon>Eukaryota</taxon>
        <taxon>Metazoa</taxon>
        <taxon>Ecdysozoa</taxon>
        <taxon>Arthropoda</taxon>
        <taxon>Hexapoda</taxon>
        <taxon>Insecta</taxon>
        <taxon>Pterygota</taxon>
        <taxon>Neoptera</taxon>
        <taxon>Endopterygota</taxon>
        <taxon>Lepidoptera</taxon>
        <taxon>Glossata</taxon>
        <taxon>Ditrysia</taxon>
        <taxon>Tineoidea</taxon>
        <taxon>Psychidae</taxon>
        <taxon>Oiketicinae</taxon>
        <taxon>Eumeta</taxon>
    </lineage>
</organism>
<evidence type="ECO:0000313" key="17">
    <source>
        <dbReference type="Proteomes" id="UP000299102"/>
    </source>
</evidence>
<evidence type="ECO:0000256" key="2">
    <source>
        <dbReference type="ARBA" id="ARBA00022536"/>
    </source>
</evidence>
<dbReference type="EMBL" id="BGZK01001506">
    <property type="protein sequence ID" value="GBP81326.1"/>
    <property type="molecule type" value="Genomic_DNA"/>
</dbReference>
<dbReference type="GO" id="GO:0048513">
    <property type="term" value="P:animal organ development"/>
    <property type="evidence" value="ECO:0007669"/>
    <property type="project" value="UniProtKB-ARBA"/>
</dbReference>
<keyword evidence="11" id="KW-0325">Glycoprotein</keyword>
<dbReference type="PANTHER" id="PTHR24025:SF28">
    <property type="entry name" value="PUTATIVE-RELATED"/>
    <property type="match status" value="1"/>
</dbReference>
<evidence type="ECO:0000256" key="3">
    <source>
        <dbReference type="ARBA" id="ARBA00022692"/>
    </source>
</evidence>
<dbReference type="GO" id="GO:0005509">
    <property type="term" value="F:calcium ion binding"/>
    <property type="evidence" value="ECO:0007669"/>
    <property type="project" value="UniProtKB-UniRule"/>
</dbReference>
<evidence type="ECO:0000256" key="13">
    <source>
        <dbReference type="SAM" id="MobiDB-lite"/>
    </source>
</evidence>
<dbReference type="InterPro" id="IPR020894">
    <property type="entry name" value="Cadherin_CS"/>
</dbReference>
<evidence type="ECO:0000256" key="12">
    <source>
        <dbReference type="PROSITE-ProRule" id="PRU00043"/>
    </source>
</evidence>
<dbReference type="STRING" id="151549.A0A4C1YYD1"/>
<feature type="signal peptide" evidence="14">
    <location>
        <begin position="1"/>
        <end position="17"/>
    </location>
</feature>
<evidence type="ECO:0000256" key="4">
    <source>
        <dbReference type="ARBA" id="ARBA00022729"/>
    </source>
</evidence>
<dbReference type="GO" id="GO:0005911">
    <property type="term" value="C:cell-cell junction"/>
    <property type="evidence" value="ECO:0007669"/>
    <property type="project" value="TreeGrafter"/>
</dbReference>
<keyword evidence="5" id="KW-0677">Repeat</keyword>
<dbReference type="GO" id="GO:0007156">
    <property type="term" value="P:homophilic cell adhesion via plasma membrane adhesion molecules"/>
    <property type="evidence" value="ECO:0007669"/>
    <property type="project" value="InterPro"/>
</dbReference>
<keyword evidence="17" id="KW-1185">Reference proteome</keyword>
<dbReference type="FunFam" id="2.60.40.60:FF:000033">
    <property type="entry name" value="FAT atypical cadherin 1"/>
    <property type="match status" value="1"/>
</dbReference>
<keyword evidence="10" id="KW-1015">Disulfide bond</keyword>
<dbReference type="GO" id="GO:0048731">
    <property type="term" value="P:system development"/>
    <property type="evidence" value="ECO:0007669"/>
    <property type="project" value="UniProtKB-ARBA"/>
</dbReference>
<dbReference type="FunFam" id="2.60.40.60:FF:000039">
    <property type="entry name" value="FAT atypical cadherin 3"/>
    <property type="match status" value="1"/>
</dbReference>
<sequence>MLATWIVLAACAWCARSGPGPPTPVPPTTTFGPQVQSYTFHFAHPIYNMSIPENSGPRIYAAQPPDEDPLGIWLPPTIEPHSMRLRYRIRQGDKDKFFKAEERVVGDFGFLFIRTRAGNADVLNRERRDTYRLEIRATLSYSDNVKALSIGSFETDVVVVLTVTDVNDLGPLFYPTEYETVVPEDAPVHSSLTRVFAEDADLGSAGELYYSLDEPSDLFAVHPTTGVITLTRPLVHADHAEHHVTVVAQDRGSLLMRSSLPAVALASHTARARLTVRVRPVNLHAPHIDVEKQPELAENTPTGEIYAIVRVTDSDEGVHGEIANLEIVDGDPDGHFRVKASGRPGEFEVRVHTLLDRERTPRGYNLTLRATDAGIPPRTSYRTLTVRLADVNDNTPVFGREIYEASVSESAPPGTPLVRLKVTDADTGRNARVYIEIVGGNEEGEFHVNPDTGMLYTAVSLDAETRARYTLTVSAVDQGGTGLRRQSSAKVEVTVLDANDNDPVFERDELLVDLDENRPSGALVARLTARDIDSGENGYVSYSVANLRPVPFEVDHFTGAVRTTRLLDYETMRREYVLRVRASDWGTPYRRQAEMRLTVHLRDLNDNRPEFERVDCEGHLPRGLPAGIELFTLSAIDLDAGSVVSYRLVAGNDDGCFALDSATGVLSLACDLSDVRDDMHVLNVTATDGTHFADTTSMVLHLVRASAERRPAFECRDTGVARRLTDTLASAERANAPLAPTLDEFALTPSRYGENVHAPEFIDFPVEIKVNESTALGTTLVRLRARDRDLGYNGLLAYVISAGDPDSAFRIDPDTGDLTLIGYLDREREPDYYLNVTVYDLGRPPRTVSRLLPITVLDINDNTPVFEKSLASFRVTENALNGTAVFHANATDRDEGDFARVQYSLSDNADLDFCIERDSGILRVCAPLDRERRALYELVIRAMDGGGLYAEALVRVVVDDINDNAPAFGLSTWAARVREDVPIGTLVAVVEARDPDLGAGGRISYTLADATEDAAFAIDAASGVLRTIAPLDFEQRQVYGVAIRATDGGHPPLWSEAVVIVEILDVDENVHAPQFVERVFSGTVRENSPPGTNVLVVNATDADPSGRDSRLAYYLLAGSGLGRFTIDDAGEVRTVAPLDREMVAHYWLTVCAQDHGLAPRHTCVQLYVEVLDENDIVPWPELAAYETEVPEHCTGGTQVIRVLAHDSDASTGPPTSLAYRIVAGNPDGLFTIDEASDETLCSQWRLMCFEYLRACGAHPVTPGQVPGEKGEIRTTGRALDREAAAEHALEVRVSDGQLACSARVVVRLADLNDHAPSFLEPLTELRLPVDGPPHDINDDGSDSVDWDSETETDEADDDGWHNGDGVRGLLVATV</sequence>
<dbReference type="SMART" id="SM00112">
    <property type="entry name" value="CA"/>
    <property type="match status" value="11"/>
</dbReference>
<feature type="domain" description="Cadherin" evidence="15">
    <location>
        <begin position="43"/>
        <end position="173"/>
    </location>
</feature>
<dbReference type="PROSITE" id="PS00232">
    <property type="entry name" value="CADHERIN_1"/>
    <property type="match status" value="6"/>
</dbReference>
<accession>A0A4C1YYD1</accession>
<dbReference type="FunFam" id="2.60.40.60:FF:000024">
    <property type="entry name" value="FAT atypical cadherin 3"/>
    <property type="match status" value="1"/>
</dbReference>
<dbReference type="PROSITE" id="PS50268">
    <property type="entry name" value="CADHERIN_2"/>
    <property type="match status" value="11"/>
</dbReference>
<dbReference type="Pfam" id="PF00028">
    <property type="entry name" value="Cadherin"/>
    <property type="match status" value="9"/>
</dbReference>
<feature type="domain" description="Cadherin" evidence="15">
    <location>
        <begin position="288"/>
        <end position="398"/>
    </location>
</feature>
<feature type="domain" description="Cadherin" evidence="15">
    <location>
        <begin position="762"/>
        <end position="866"/>
    </location>
</feature>
<dbReference type="GO" id="GO:0008104">
    <property type="term" value="P:intracellular protein localization"/>
    <property type="evidence" value="ECO:0007669"/>
    <property type="project" value="UniProtKB-ARBA"/>
</dbReference>
<keyword evidence="9" id="KW-0472">Membrane</keyword>
<keyword evidence="8" id="KW-1133">Transmembrane helix</keyword>
<evidence type="ECO:0000256" key="14">
    <source>
        <dbReference type="SAM" id="SignalP"/>
    </source>
</evidence>
<evidence type="ECO:0000256" key="5">
    <source>
        <dbReference type="ARBA" id="ARBA00022737"/>
    </source>
</evidence>
<keyword evidence="7" id="KW-0130">Cell adhesion</keyword>
<dbReference type="GO" id="GO:0007163">
    <property type="term" value="P:establishment or maintenance of cell polarity"/>
    <property type="evidence" value="ECO:0007669"/>
    <property type="project" value="UniProtKB-ARBA"/>
</dbReference>
<protein>
    <submittedName>
        <fullName evidence="16">Fat-like cadherin-related tumor suppressor homolog</fullName>
    </submittedName>
</protein>
<dbReference type="SUPFAM" id="SSF49313">
    <property type="entry name" value="Cadherin-like"/>
    <property type="match status" value="11"/>
</dbReference>
<dbReference type="Gene3D" id="2.60.40.60">
    <property type="entry name" value="Cadherins"/>
    <property type="match status" value="11"/>
</dbReference>
<comment type="caution">
    <text evidence="16">The sequence shown here is derived from an EMBL/GenBank/DDBJ whole genome shotgun (WGS) entry which is preliminary data.</text>
</comment>
<dbReference type="CDD" id="cd11304">
    <property type="entry name" value="Cadherin_repeat"/>
    <property type="match status" value="11"/>
</dbReference>
<evidence type="ECO:0000256" key="6">
    <source>
        <dbReference type="ARBA" id="ARBA00022837"/>
    </source>
</evidence>
<dbReference type="FunFam" id="2.60.40.60:FF:000080">
    <property type="entry name" value="FAT atypical cadherin 1"/>
    <property type="match status" value="1"/>
</dbReference>
<dbReference type="OrthoDB" id="6252479at2759"/>
<dbReference type="FunFam" id="2.60.40.60:FF:000064">
    <property type="entry name" value="FAT atypical cadherin 1"/>
    <property type="match status" value="1"/>
</dbReference>
<comment type="subcellular location">
    <subcellularLocation>
        <location evidence="1">Cell membrane</location>
        <topology evidence="1">Single-pass type I membrane protein</topology>
    </subcellularLocation>
</comment>
<dbReference type="InterPro" id="IPR050971">
    <property type="entry name" value="Cadherin-domain_protein"/>
</dbReference>
<feature type="domain" description="Cadherin" evidence="15">
    <location>
        <begin position="174"/>
        <end position="288"/>
    </location>
</feature>
<evidence type="ECO:0000256" key="7">
    <source>
        <dbReference type="ARBA" id="ARBA00022889"/>
    </source>
</evidence>
<dbReference type="FunFam" id="2.60.40.60:FF:000020">
    <property type="entry name" value="Dachsous cadherin-related 1b"/>
    <property type="match status" value="1"/>
</dbReference>
<dbReference type="FunFam" id="2.60.40.60:FF:000066">
    <property type="entry name" value="FAT atypical cadherin 1"/>
    <property type="match status" value="1"/>
</dbReference>
<reference evidence="16 17" key="1">
    <citation type="journal article" date="2019" name="Commun. Biol.">
        <title>The bagworm genome reveals a unique fibroin gene that provides high tensile strength.</title>
        <authorList>
            <person name="Kono N."/>
            <person name="Nakamura H."/>
            <person name="Ohtoshi R."/>
            <person name="Tomita M."/>
            <person name="Numata K."/>
            <person name="Arakawa K."/>
        </authorList>
    </citation>
    <scope>NUCLEOTIDE SEQUENCE [LARGE SCALE GENOMIC DNA]</scope>
</reference>
<keyword evidence="2" id="KW-0245">EGF-like domain</keyword>
<feature type="domain" description="Cadherin" evidence="15">
    <location>
        <begin position="506"/>
        <end position="611"/>
    </location>
</feature>
<evidence type="ECO:0000313" key="16">
    <source>
        <dbReference type="EMBL" id="GBP81326.1"/>
    </source>
</evidence>
<keyword evidence="6 12" id="KW-0106">Calcium</keyword>
<dbReference type="GO" id="GO:0030154">
    <property type="term" value="P:cell differentiation"/>
    <property type="evidence" value="ECO:0007669"/>
    <property type="project" value="UniProtKB-ARBA"/>
</dbReference>
<proteinExistence type="predicted"/>
<evidence type="ECO:0000259" key="15">
    <source>
        <dbReference type="PROSITE" id="PS50268"/>
    </source>
</evidence>
<evidence type="ECO:0000256" key="10">
    <source>
        <dbReference type="ARBA" id="ARBA00023157"/>
    </source>
</evidence>
<dbReference type="PANTHER" id="PTHR24025">
    <property type="entry name" value="DESMOGLEIN FAMILY MEMBER"/>
    <property type="match status" value="1"/>
</dbReference>
<dbReference type="GO" id="GO:0005886">
    <property type="term" value="C:plasma membrane"/>
    <property type="evidence" value="ECO:0007669"/>
    <property type="project" value="UniProtKB-SubCell"/>
</dbReference>
<feature type="chain" id="PRO_5020026572" evidence="14">
    <location>
        <begin position="18"/>
        <end position="1374"/>
    </location>
</feature>
<gene>
    <name evidence="16" type="primary">kug</name>
    <name evidence="16" type="ORF">EVAR_53720_1</name>
</gene>
<dbReference type="FunFam" id="2.60.40.60:FF:000015">
    <property type="entry name" value="FAT atypical cadherin 1"/>
    <property type="match status" value="2"/>
</dbReference>
<dbReference type="GO" id="GO:0001736">
    <property type="term" value="P:establishment of planar polarity"/>
    <property type="evidence" value="ECO:0007669"/>
    <property type="project" value="UniProtKB-ARBA"/>
</dbReference>
<evidence type="ECO:0000256" key="9">
    <source>
        <dbReference type="ARBA" id="ARBA00023136"/>
    </source>
</evidence>
<dbReference type="GO" id="GO:0048589">
    <property type="term" value="P:developmental growth"/>
    <property type="evidence" value="ECO:0007669"/>
    <property type="project" value="UniProtKB-ARBA"/>
</dbReference>
<feature type="domain" description="Cadherin" evidence="15">
    <location>
        <begin position="1076"/>
        <end position="1182"/>
    </location>
</feature>
<feature type="region of interest" description="Disordered" evidence="13">
    <location>
        <begin position="1329"/>
        <end position="1364"/>
    </location>
</feature>
<dbReference type="Proteomes" id="UP000299102">
    <property type="component" value="Unassembled WGS sequence"/>
</dbReference>
<evidence type="ECO:0000256" key="11">
    <source>
        <dbReference type="ARBA" id="ARBA00023180"/>
    </source>
</evidence>
<feature type="domain" description="Cadherin" evidence="15">
    <location>
        <begin position="1181"/>
        <end position="1318"/>
    </location>
</feature>
<feature type="domain" description="Cadherin" evidence="15">
    <location>
        <begin position="867"/>
        <end position="968"/>
    </location>
</feature>
<dbReference type="InterPro" id="IPR015919">
    <property type="entry name" value="Cadherin-like_sf"/>
</dbReference>
<evidence type="ECO:0000256" key="8">
    <source>
        <dbReference type="ARBA" id="ARBA00022989"/>
    </source>
</evidence>
<dbReference type="InterPro" id="IPR002126">
    <property type="entry name" value="Cadherin-like_dom"/>
</dbReference>
<dbReference type="PRINTS" id="PR00205">
    <property type="entry name" value="CADHERIN"/>
</dbReference>
<evidence type="ECO:0000256" key="1">
    <source>
        <dbReference type="ARBA" id="ARBA00004251"/>
    </source>
</evidence>
<feature type="domain" description="Cadherin" evidence="15">
    <location>
        <begin position="399"/>
        <end position="505"/>
    </location>
</feature>
<feature type="compositionally biased region" description="Acidic residues" evidence="13">
    <location>
        <begin position="1338"/>
        <end position="1357"/>
    </location>
</feature>
<name>A0A4C1YYD1_EUMVA</name>
<keyword evidence="4 14" id="KW-0732">Signal</keyword>
<feature type="domain" description="Cadherin" evidence="15">
    <location>
        <begin position="969"/>
        <end position="1075"/>
    </location>
</feature>
<feature type="domain" description="Cadherin" evidence="15">
    <location>
        <begin position="620"/>
        <end position="713"/>
    </location>
</feature>
<keyword evidence="3" id="KW-0812">Transmembrane</keyword>